<keyword evidence="2" id="KW-0092">Biotin</keyword>
<dbReference type="GO" id="GO:0005737">
    <property type="term" value="C:cytoplasm"/>
    <property type="evidence" value="ECO:0007669"/>
    <property type="project" value="TreeGrafter"/>
</dbReference>
<evidence type="ECO:0000313" key="7">
    <source>
        <dbReference type="EMBL" id="MBB4842896.1"/>
    </source>
</evidence>
<dbReference type="EMBL" id="JACHLP010000002">
    <property type="protein sequence ID" value="MBB4842896.1"/>
    <property type="molecule type" value="Genomic_DNA"/>
</dbReference>
<dbReference type="Proteomes" id="UP000562027">
    <property type="component" value="Unassembled WGS sequence"/>
</dbReference>
<comment type="caution">
    <text evidence="7">The sequence shown here is derived from an EMBL/GenBank/DDBJ whole genome shotgun (WGS) entry which is preliminary data.</text>
</comment>
<dbReference type="PANTHER" id="PTHR12835">
    <property type="entry name" value="BIOTIN PROTEIN LIGASE"/>
    <property type="match status" value="1"/>
</dbReference>
<dbReference type="PANTHER" id="PTHR12835:SF5">
    <property type="entry name" value="BIOTIN--PROTEIN LIGASE"/>
    <property type="match status" value="1"/>
</dbReference>
<evidence type="ECO:0000256" key="4">
    <source>
        <dbReference type="ARBA" id="ARBA00047846"/>
    </source>
</evidence>
<name>A0A840L4J6_9BURK</name>
<dbReference type="InterPro" id="IPR045864">
    <property type="entry name" value="aa-tRNA-synth_II/BPL/LPL"/>
</dbReference>
<keyword evidence="8" id="KW-1185">Reference proteome</keyword>
<dbReference type="EC" id="6.3.4.15" evidence="3"/>
<dbReference type="Pfam" id="PF02237">
    <property type="entry name" value="BPL_C"/>
    <property type="match status" value="1"/>
</dbReference>
<evidence type="ECO:0000256" key="1">
    <source>
        <dbReference type="ARBA" id="ARBA00022598"/>
    </source>
</evidence>
<proteinExistence type="predicted"/>
<evidence type="ECO:0000256" key="2">
    <source>
        <dbReference type="ARBA" id="ARBA00023267"/>
    </source>
</evidence>
<evidence type="ECO:0000256" key="3">
    <source>
        <dbReference type="ARBA" id="ARBA00024227"/>
    </source>
</evidence>
<dbReference type="PROSITE" id="PS51733">
    <property type="entry name" value="BPL_LPL_CATALYTIC"/>
    <property type="match status" value="1"/>
</dbReference>
<accession>A0A840L4J6</accession>
<evidence type="ECO:0000256" key="5">
    <source>
        <dbReference type="SAM" id="MobiDB-lite"/>
    </source>
</evidence>
<dbReference type="RefSeq" id="WP_184297608.1">
    <property type="nucleotide sequence ID" value="NZ_JACHLP010000002.1"/>
</dbReference>
<feature type="region of interest" description="Disordered" evidence="5">
    <location>
        <begin position="273"/>
        <end position="297"/>
    </location>
</feature>
<reference evidence="7 8" key="1">
    <citation type="submission" date="2020-08" db="EMBL/GenBank/DDBJ databases">
        <title>Functional genomics of gut bacteria from endangered species of beetles.</title>
        <authorList>
            <person name="Carlos-Shanley C."/>
        </authorList>
    </citation>
    <scope>NUCLEOTIDE SEQUENCE [LARGE SCALE GENOMIC DNA]</scope>
    <source>
        <strain evidence="7 8">S00239</strain>
    </source>
</reference>
<dbReference type="Pfam" id="PF03099">
    <property type="entry name" value="BPL_LplA_LipB"/>
    <property type="match status" value="1"/>
</dbReference>
<evidence type="ECO:0000313" key="8">
    <source>
        <dbReference type="Proteomes" id="UP000562027"/>
    </source>
</evidence>
<keyword evidence="1 7" id="KW-0436">Ligase</keyword>
<dbReference type="GO" id="GO:0004077">
    <property type="term" value="F:biotin--[biotin carboxyl-carrier protein] ligase activity"/>
    <property type="evidence" value="ECO:0007669"/>
    <property type="project" value="UniProtKB-EC"/>
</dbReference>
<dbReference type="InterPro" id="IPR004143">
    <property type="entry name" value="BPL_LPL_catalytic"/>
</dbReference>
<feature type="domain" description="BPL/LPL catalytic" evidence="6">
    <location>
        <begin position="14"/>
        <end position="227"/>
    </location>
</feature>
<dbReference type="CDD" id="cd16442">
    <property type="entry name" value="BPL"/>
    <property type="match status" value="1"/>
</dbReference>
<dbReference type="InterPro" id="IPR004408">
    <property type="entry name" value="Biotin_CoA_COase_ligase"/>
</dbReference>
<organism evidence="7 8">
    <name type="scientific">Roseateles oligotrophus</name>
    <dbReference type="NCBI Taxonomy" id="1769250"/>
    <lineage>
        <taxon>Bacteria</taxon>
        <taxon>Pseudomonadati</taxon>
        <taxon>Pseudomonadota</taxon>
        <taxon>Betaproteobacteria</taxon>
        <taxon>Burkholderiales</taxon>
        <taxon>Sphaerotilaceae</taxon>
        <taxon>Roseateles</taxon>
    </lineage>
</organism>
<comment type="catalytic activity">
    <reaction evidence="4">
        <text>biotin + L-lysyl-[protein] + ATP = N(6)-biotinyl-L-lysyl-[protein] + AMP + diphosphate + H(+)</text>
        <dbReference type="Rhea" id="RHEA:11756"/>
        <dbReference type="Rhea" id="RHEA-COMP:9752"/>
        <dbReference type="Rhea" id="RHEA-COMP:10505"/>
        <dbReference type="ChEBI" id="CHEBI:15378"/>
        <dbReference type="ChEBI" id="CHEBI:29969"/>
        <dbReference type="ChEBI" id="CHEBI:30616"/>
        <dbReference type="ChEBI" id="CHEBI:33019"/>
        <dbReference type="ChEBI" id="CHEBI:57586"/>
        <dbReference type="ChEBI" id="CHEBI:83144"/>
        <dbReference type="ChEBI" id="CHEBI:456215"/>
        <dbReference type="EC" id="6.3.4.15"/>
    </reaction>
</comment>
<dbReference type="InterPro" id="IPR003142">
    <property type="entry name" value="BPL_C"/>
</dbReference>
<dbReference type="AlphaFoldDB" id="A0A840L4J6"/>
<gene>
    <name evidence="7" type="ORF">HNP55_001411</name>
</gene>
<dbReference type="NCBIfam" id="TIGR00121">
    <property type="entry name" value="birA_ligase"/>
    <property type="match status" value="1"/>
</dbReference>
<dbReference type="Gene3D" id="2.30.30.100">
    <property type="match status" value="1"/>
</dbReference>
<evidence type="ECO:0000259" key="6">
    <source>
        <dbReference type="PROSITE" id="PS51733"/>
    </source>
</evidence>
<sequence length="297" mass="31276">MPSQETPYQDWQAEALWQALTPLLPGISIEVLARVDSTNTALLERVKNEARGGSPQPYGRRSHDMQPCLLVAEQQSHGRGRMGRAWLSSHGGSSLTFSLGLPMQVADWSGLSLAVGCAIADALEPVDQIPGPQAPRLMLKWPNDIWLDGRKLGGILIETVPAGSQRMVIIGVGLNIHELGGGAAPEPSPAAFSTGFAALQEFRPGIQAPEVLALIAPALARALNSFQNEGFAPWQAPYARRDLTLGRQVSAGSLHGISRGISATGELLVESPEQGLQPVSGGEVSLRFSGGSSGSGN</sequence>
<dbReference type="Gene3D" id="3.30.930.10">
    <property type="entry name" value="Bira Bifunctional Protein, Domain 2"/>
    <property type="match status" value="1"/>
</dbReference>
<dbReference type="SUPFAM" id="SSF55681">
    <property type="entry name" value="Class II aaRS and biotin synthetases"/>
    <property type="match status" value="1"/>
</dbReference>
<protein>
    <recommendedName>
        <fullName evidence="3">biotin--[biotin carboxyl-carrier protein] ligase</fullName>
        <ecNumber evidence="3">6.3.4.15</ecNumber>
    </recommendedName>
</protein>